<evidence type="ECO:0000259" key="9">
    <source>
        <dbReference type="PROSITE" id="PS50157"/>
    </source>
</evidence>
<comment type="caution">
    <text evidence="10">The sequence shown here is derived from an EMBL/GenBank/DDBJ whole genome shotgun (WGS) entry which is preliminary data.</text>
</comment>
<dbReference type="PROSITE" id="PS50157">
    <property type="entry name" value="ZINC_FINGER_C2H2_2"/>
    <property type="match status" value="1"/>
</dbReference>
<dbReference type="InterPro" id="IPR036236">
    <property type="entry name" value="Znf_C2H2_sf"/>
</dbReference>
<evidence type="ECO:0000256" key="1">
    <source>
        <dbReference type="ARBA" id="ARBA00022723"/>
    </source>
</evidence>
<evidence type="ECO:0000256" key="2">
    <source>
        <dbReference type="ARBA" id="ARBA00022737"/>
    </source>
</evidence>
<dbReference type="InterPro" id="IPR055186">
    <property type="entry name" value="C2H2-2nd_BIRD-IDD"/>
</dbReference>
<organism evidence="10 11">
    <name type="scientific">Cinnamomum micranthum f. kanehirae</name>
    <dbReference type="NCBI Taxonomy" id="337451"/>
    <lineage>
        <taxon>Eukaryota</taxon>
        <taxon>Viridiplantae</taxon>
        <taxon>Streptophyta</taxon>
        <taxon>Embryophyta</taxon>
        <taxon>Tracheophyta</taxon>
        <taxon>Spermatophyta</taxon>
        <taxon>Magnoliopsida</taxon>
        <taxon>Magnoliidae</taxon>
        <taxon>Laurales</taxon>
        <taxon>Lauraceae</taxon>
        <taxon>Cinnamomum</taxon>
    </lineage>
</organism>
<keyword evidence="11" id="KW-1185">Reference proteome</keyword>
<keyword evidence="3 7" id="KW-0863">Zinc-finger</keyword>
<accession>A0A3S3N558</accession>
<dbReference type="InterPro" id="IPR055185">
    <property type="entry name" value="C2CH-4th_BIRD-IDD"/>
</dbReference>
<dbReference type="EMBL" id="QPKB01000003">
    <property type="protein sequence ID" value="RWR80984.1"/>
    <property type="molecule type" value="Genomic_DNA"/>
</dbReference>
<name>A0A3S3N558_9MAGN</name>
<dbReference type="Pfam" id="PF22996">
    <property type="entry name" value="C2H2-2nd_BIRD-IDD"/>
    <property type="match status" value="1"/>
</dbReference>
<feature type="compositionally biased region" description="Polar residues" evidence="8">
    <location>
        <begin position="1"/>
        <end position="28"/>
    </location>
</feature>
<dbReference type="PANTHER" id="PTHR10593">
    <property type="entry name" value="SERINE/THREONINE-PROTEIN KINASE RIO"/>
    <property type="match status" value="1"/>
</dbReference>
<dbReference type="PANTHER" id="PTHR10593:SF236">
    <property type="entry name" value="PROTEIN INDETERMINATE-DOMAIN 11"/>
    <property type="match status" value="1"/>
</dbReference>
<dbReference type="Pfam" id="PF12874">
    <property type="entry name" value="zf-met"/>
    <property type="match status" value="1"/>
</dbReference>
<protein>
    <submittedName>
        <fullName evidence="10">Protein indeterminate-domain-containing protein</fullName>
    </submittedName>
</protein>
<keyword evidence="5" id="KW-0805">Transcription regulation</keyword>
<dbReference type="Pfam" id="PF22992">
    <property type="entry name" value="C2CH-4th_BIRD-IDD"/>
    <property type="match status" value="1"/>
</dbReference>
<dbReference type="InterPro" id="IPR055187">
    <property type="entry name" value="C2CH-3rd_BIRD-IDD"/>
</dbReference>
<evidence type="ECO:0000256" key="8">
    <source>
        <dbReference type="SAM" id="MobiDB-lite"/>
    </source>
</evidence>
<reference evidence="10 11" key="1">
    <citation type="journal article" date="2019" name="Nat. Plants">
        <title>Stout camphor tree genome fills gaps in understanding of flowering plant genome evolution.</title>
        <authorList>
            <person name="Chaw S.M."/>
            <person name="Liu Y.C."/>
            <person name="Wu Y.W."/>
            <person name="Wang H.Y."/>
            <person name="Lin C.I."/>
            <person name="Wu C.S."/>
            <person name="Ke H.M."/>
            <person name="Chang L.Y."/>
            <person name="Hsu C.Y."/>
            <person name="Yang H.T."/>
            <person name="Sudianto E."/>
            <person name="Hsu M.H."/>
            <person name="Wu K.P."/>
            <person name="Wang L.N."/>
            <person name="Leebens-Mack J.H."/>
            <person name="Tsai I.J."/>
        </authorList>
    </citation>
    <scope>NUCLEOTIDE SEQUENCE [LARGE SCALE GENOMIC DNA]</scope>
    <source>
        <strain evidence="11">cv. Chaw 1501</strain>
        <tissue evidence="10">Young leaves</tissue>
    </source>
</reference>
<dbReference type="Gene3D" id="3.30.160.60">
    <property type="entry name" value="Classic Zinc Finger"/>
    <property type="match status" value="2"/>
</dbReference>
<dbReference type="STRING" id="337451.A0A3S3N558"/>
<dbReference type="GO" id="GO:0008270">
    <property type="term" value="F:zinc ion binding"/>
    <property type="evidence" value="ECO:0007669"/>
    <property type="project" value="UniProtKB-KW"/>
</dbReference>
<dbReference type="AlphaFoldDB" id="A0A3S3N558"/>
<evidence type="ECO:0000256" key="5">
    <source>
        <dbReference type="ARBA" id="ARBA00023015"/>
    </source>
</evidence>
<dbReference type="GO" id="GO:0005634">
    <property type="term" value="C:nucleus"/>
    <property type="evidence" value="ECO:0007669"/>
    <property type="project" value="TreeGrafter"/>
</dbReference>
<keyword evidence="6" id="KW-0804">Transcription</keyword>
<dbReference type="InterPro" id="IPR013087">
    <property type="entry name" value="Znf_C2H2_type"/>
</dbReference>
<evidence type="ECO:0000256" key="4">
    <source>
        <dbReference type="ARBA" id="ARBA00022833"/>
    </source>
</evidence>
<evidence type="ECO:0000313" key="10">
    <source>
        <dbReference type="EMBL" id="RWR80984.1"/>
    </source>
</evidence>
<dbReference type="InterPro" id="IPR031140">
    <property type="entry name" value="IDD1-16"/>
</dbReference>
<sequence>MSNSTSPSEDASLSSGTKVQDFPTSVTAISPPPPQDRTTKKKRKQPGNPDPDAEVVALSPKTLTTTNRFVCEICNKGFQRDQNLQLHRRGHNLPWKLKQRNKDVRKRVYVCPEPSCSHHHPSKALGDLTGIKKHYCRKHGEKIFECEKCSKRYAVQSDWKAHTKNCGTKEYKCDCGTTFTRKDSFNTHRAFCDALAQETERLTSLARDPPPHQLPQNPPNPSPLFSYSQPPTLFPIQTTAPARIPSAPHIPWAPLQNSNPIIRSMGPHSSRLIASNSIFQVPKHNPVPSGPSFYPQMGVTHPTSAPNPPQVLMPGAGNNYVMGNGSQGQGRVGPMHALGHMITPGLGAGNLGIWQKRESMTRDFLGVAGEATAAGVNAGDLLSVTGLNFASDCDHPLRSGFGLWG</sequence>
<evidence type="ECO:0000256" key="7">
    <source>
        <dbReference type="PROSITE-ProRule" id="PRU00042"/>
    </source>
</evidence>
<keyword evidence="4" id="KW-0862">Zinc</keyword>
<gene>
    <name evidence="10" type="ORF">CKAN_00964700</name>
</gene>
<dbReference type="Proteomes" id="UP000283530">
    <property type="component" value="Unassembled WGS sequence"/>
</dbReference>
<dbReference type="FunFam" id="3.30.160.60:FF:000554">
    <property type="entry name" value="protein indeterminate-domain 12-like"/>
    <property type="match status" value="1"/>
</dbReference>
<evidence type="ECO:0000256" key="3">
    <source>
        <dbReference type="ARBA" id="ARBA00022771"/>
    </source>
</evidence>
<dbReference type="Pfam" id="PF22995">
    <property type="entry name" value="C2CH-3rd_BIRD-IDD"/>
    <property type="match status" value="1"/>
</dbReference>
<dbReference type="PROSITE" id="PS00028">
    <property type="entry name" value="ZINC_FINGER_C2H2_1"/>
    <property type="match status" value="1"/>
</dbReference>
<dbReference type="SUPFAM" id="SSF57667">
    <property type="entry name" value="beta-beta-alpha zinc fingers"/>
    <property type="match status" value="1"/>
</dbReference>
<feature type="region of interest" description="Disordered" evidence="8">
    <location>
        <begin position="1"/>
        <end position="55"/>
    </location>
</feature>
<evidence type="ECO:0000256" key="6">
    <source>
        <dbReference type="ARBA" id="ARBA00023163"/>
    </source>
</evidence>
<dbReference type="OrthoDB" id="6354171at2759"/>
<keyword evidence="1" id="KW-0479">Metal-binding</keyword>
<feature type="domain" description="C2H2-type" evidence="9">
    <location>
        <begin position="69"/>
        <end position="91"/>
    </location>
</feature>
<dbReference type="SMART" id="SM00355">
    <property type="entry name" value="ZnF_C2H2"/>
    <property type="match status" value="3"/>
</dbReference>
<evidence type="ECO:0000313" key="11">
    <source>
        <dbReference type="Proteomes" id="UP000283530"/>
    </source>
</evidence>
<dbReference type="GO" id="GO:0003700">
    <property type="term" value="F:DNA-binding transcription factor activity"/>
    <property type="evidence" value="ECO:0007669"/>
    <property type="project" value="TreeGrafter"/>
</dbReference>
<keyword evidence="2" id="KW-0677">Repeat</keyword>
<proteinExistence type="predicted"/>